<protein>
    <submittedName>
        <fullName evidence="6">TetR family transcriptional regulator</fullName>
    </submittedName>
</protein>
<dbReference type="InterPro" id="IPR036271">
    <property type="entry name" value="Tet_transcr_reg_TetR-rel_C_sf"/>
</dbReference>
<evidence type="ECO:0000256" key="1">
    <source>
        <dbReference type="ARBA" id="ARBA00023015"/>
    </source>
</evidence>
<name>A0A2U1D646_9LACO</name>
<dbReference type="Gene3D" id="1.10.10.60">
    <property type="entry name" value="Homeodomain-like"/>
    <property type="match status" value="1"/>
</dbReference>
<feature type="DNA-binding region" description="H-T-H motif" evidence="4">
    <location>
        <begin position="34"/>
        <end position="53"/>
    </location>
</feature>
<dbReference type="PANTHER" id="PTHR30055:SF234">
    <property type="entry name" value="HTH-TYPE TRANSCRIPTIONAL REGULATOR BETI"/>
    <property type="match status" value="1"/>
</dbReference>
<keyword evidence="1" id="KW-0805">Transcription regulation</keyword>
<evidence type="ECO:0000313" key="6">
    <source>
        <dbReference type="EMBL" id="PVY83130.1"/>
    </source>
</evidence>
<proteinExistence type="predicted"/>
<dbReference type="GO" id="GO:0000976">
    <property type="term" value="F:transcription cis-regulatory region binding"/>
    <property type="evidence" value="ECO:0007669"/>
    <property type="project" value="TreeGrafter"/>
</dbReference>
<dbReference type="GO" id="GO:0003700">
    <property type="term" value="F:DNA-binding transcription factor activity"/>
    <property type="evidence" value="ECO:0007669"/>
    <property type="project" value="TreeGrafter"/>
</dbReference>
<dbReference type="Proteomes" id="UP000245433">
    <property type="component" value="Unassembled WGS sequence"/>
</dbReference>
<dbReference type="PRINTS" id="PR00455">
    <property type="entry name" value="HTHTETR"/>
</dbReference>
<evidence type="ECO:0000259" key="5">
    <source>
        <dbReference type="PROSITE" id="PS50977"/>
    </source>
</evidence>
<feature type="domain" description="HTH tetR-type" evidence="5">
    <location>
        <begin position="11"/>
        <end position="71"/>
    </location>
</feature>
<dbReference type="PANTHER" id="PTHR30055">
    <property type="entry name" value="HTH-TYPE TRANSCRIPTIONAL REGULATOR RUTR"/>
    <property type="match status" value="1"/>
</dbReference>
<dbReference type="EMBL" id="QEKT01000008">
    <property type="protein sequence ID" value="PVY83130.1"/>
    <property type="molecule type" value="Genomic_DNA"/>
</dbReference>
<dbReference type="Gene3D" id="1.10.357.10">
    <property type="entry name" value="Tetracycline Repressor, domain 2"/>
    <property type="match status" value="1"/>
</dbReference>
<evidence type="ECO:0000256" key="2">
    <source>
        <dbReference type="ARBA" id="ARBA00023125"/>
    </source>
</evidence>
<keyword evidence="2 4" id="KW-0238">DNA-binding</keyword>
<dbReference type="InterPro" id="IPR001647">
    <property type="entry name" value="HTH_TetR"/>
</dbReference>
<dbReference type="RefSeq" id="WP_089939173.1">
    <property type="nucleotide sequence ID" value="NZ_CAKOEX010000008.1"/>
</dbReference>
<evidence type="ECO:0000256" key="4">
    <source>
        <dbReference type="PROSITE-ProRule" id="PRU00335"/>
    </source>
</evidence>
<keyword evidence="7" id="KW-1185">Reference proteome</keyword>
<organism evidence="6 7">
    <name type="scientific">Convivina intestini</name>
    <dbReference type="NCBI Taxonomy" id="1505726"/>
    <lineage>
        <taxon>Bacteria</taxon>
        <taxon>Bacillati</taxon>
        <taxon>Bacillota</taxon>
        <taxon>Bacilli</taxon>
        <taxon>Lactobacillales</taxon>
        <taxon>Lactobacillaceae</taxon>
        <taxon>Convivina</taxon>
    </lineage>
</organism>
<dbReference type="OrthoDB" id="9814703at2"/>
<evidence type="ECO:0000313" key="7">
    <source>
        <dbReference type="Proteomes" id="UP000245433"/>
    </source>
</evidence>
<dbReference type="PROSITE" id="PS50977">
    <property type="entry name" value="HTH_TETR_2"/>
    <property type="match status" value="1"/>
</dbReference>
<comment type="caution">
    <text evidence="6">The sequence shown here is derived from an EMBL/GenBank/DDBJ whole genome shotgun (WGS) entry which is preliminary data.</text>
</comment>
<dbReference type="SUPFAM" id="SSF46689">
    <property type="entry name" value="Homeodomain-like"/>
    <property type="match status" value="1"/>
</dbReference>
<dbReference type="AlphaFoldDB" id="A0A2U1D646"/>
<dbReference type="Pfam" id="PF00440">
    <property type="entry name" value="TetR_N"/>
    <property type="match status" value="1"/>
</dbReference>
<evidence type="ECO:0000256" key="3">
    <source>
        <dbReference type="ARBA" id="ARBA00023163"/>
    </source>
</evidence>
<sequence length="198" mass="22553">MSSKGLTKKSELKKAAILSGARRVFAQKGFLSVTMKDIIDACHISRGGIYLYFDSVDDIFFEAVTQRSVRQFDNIREEIKKNPPFNLIFKNYLAEQKKRLLNYDNNDDSLLRAMYEYSFTHHADRDKKLKQKQMNATKATVRSLLALGVKQGVLSGQNIKVIADNFMLLIEGMNIMALTGELKAQQIDSQFELFAQSV</sequence>
<dbReference type="InterPro" id="IPR009057">
    <property type="entry name" value="Homeodomain-like_sf"/>
</dbReference>
<reference evidence="6 7" key="1">
    <citation type="submission" date="2018-04" db="EMBL/GenBank/DDBJ databases">
        <title>Genomic Encyclopedia of Type Strains, Phase IV (KMG-IV): sequencing the most valuable type-strain genomes for metagenomic binning, comparative biology and taxonomic classification.</title>
        <authorList>
            <person name="Goeker M."/>
        </authorList>
    </citation>
    <scope>NUCLEOTIDE SEQUENCE [LARGE SCALE GENOMIC DNA]</scope>
    <source>
        <strain evidence="6 7">DSM 28795</strain>
    </source>
</reference>
<keyword evidence="3" id="KW-0804">Transcription</keyword>
<accession>A0A2U1D646</accession>
<dbReference type="InterPro" id="IPR050109">
    <property type="entry name" value="HTH-type_TetR-like_transc_reg"/>
</dbReference>
<dbReference type="SUPFAM" id="SSF48498">
    <property type="entry name" value="Tetracyclin repressor-like, C-terminal domain"/>
    <property type="match status" value="1"/>
</dbReference>
<gene>
    <name evidence="6" type="ORF">C7384_1086</name>
</gene>